<dbReference type="PANTHER" id="PTHR35446">
    <property type="entry name" value="SI:CH211-175M2.5"/>
    <property type="match status" value="1"/>
</dbReference>
<dbReference type="KEGG" id="tact:SG35_014165"/>
<evidence type="ECO:0008006" key="3">
    <source>
        <dbReference type="Google" id="ProtNLM"/>
    </source>
</evidence>
<name>A0AAF0C6A2_9GAMM</name>
<sequence length="191" mass="21746">MHSRNRYFPMIAYSDAGPELRALYDDVMAHFNVDFVLNYFKAQGGNIALLKGNWEKIKSVLFHGTVPRLLKEEIIYRISKQQNCRYCMYVHSKIIEDLQAKIQRLKGKDKSIGQACYLTREQEGAAELLAAMAAEKTPDTQVYCDQLLALGFSQEQVPELLAVVDLTFMINMQAKVSGIAVDEELLHKLEL</sequence>
<dbReference type="AlphaFoldDB" id="A0AAF0C6A2"/>
<accession>A0AAF0C6A2</accession>
<evidence type="ECO:0000313" key="1">
    <source>
        <dbReference type="EMBL" id="WDE01664.1"/>
    </source>
</evidence>
<reference evidence="1 2" key="1">
    <citation type="journal article" date="2015" name="Genome Announc.">
        <title>Draft Genome Sequences of Marine Isolates of Thalassomonas viridans and Thalassomonas actiniarum.</title>
        <authorList>
            <person name="Olonade I."/>
            <person name="van Zyl L.J."/>
            <person name="Trindade M."/>
        </authorList>
    </citation>
    <scope>NUCLEOTIDE SEQUENCE [LARGE SCALE GENOMIC DNA]</scope>
    <source>
        <strain evidence="1 2">A5K-106</strain>
    </source>
</reference>
<keyword evidence="2" id="KW-1185">Reference proteome</keyword>
<proteinExistence type="predicted"/>
<dbReference type="RefSeq" id="WP_044832833.1">
    <property type="nucleotide sequence ID" value="NZ_CP059735.1"/>
</dbReference>
<dbReference type="InterPro" id="IPR029032">
    <property type="entry name" value="AhpD-like"/>
</dbReference>
<organism evidence="1 2">
    <name type="scientific">Thalassomonas actiniarum</name>
    <dbReference type="NCBI Taxonomy" id="485447"/>
    <lineage>
        <taxon>Bacteria</taxon>
        <taxon>Pseudomonadati</taxon>
        <taxon>Pseudomonadota</taxon>
        <taxon>Gammaproteobacteria</taxon>
        <taxon>Alteromonadales</taxon>
        <taxon>Colwelliaceae</taxon>
        <taxon>Thalassomonas</taxon>
    </lineage>
</organism>
<evidence type="ECO:0000313" key="2">
    <source>
        <dbReference type="Proteomes" id="UP000032568"/>
    </source>
</evidence>
<dbReference type="Proteomes" id="UP000032568">
    <property type="component" value="Chromosome"/>
</dbReference>
<gene>
    <name evidence="1" type="ORF">SG35_014165</name>
</gene>
<reference evidence="1 2" key="2">
    <citation type="journal article" date="2022" name="Mar. Drugs">
        <title>Bioassay-Guided Fractionation Leads to the Detection of Cholic Acid Generated by the Rare Thalassomonas sp.</title>
        <authorList>
            <person name="Pheiffer F."/>
            <person name="Schneider Y.K."/>
            <person name="Hansen E.H."/>
            <person name="Andersen J.H."/>
            <person name="Isaksson J."/>
            <person name="Busche T."/>
            <person name="R C."/>
            <person name="Kalinowski J."/>
            <person name="Zyl L.V."/>
            <person name="Trindade M."/>
        </authorList>
    </citation>
    <scope>NUCLEOTIDE SEQUENCE [LARGE SCALE GENOMIC DNA]</scope>
    <source>
        <strain evidence="1 2">A5K-106</strain>
    </source>
</reference>
<dbReference type="SUPFAM" id="SSF69118">
    <property type="entry name" value="AhpD-like"/>
    <property type="match status" value="1"/>
</dbReference>
<dbReference type="PANTHER" id="PTHR35446:SF2">
    <property type="entry name" value="CARBOXYMUCONOLACTONE DECARBOXYLASE-LIKE DOMAIN-CONTAINING PROTEIN"/>
    <property type="match status" value="1"/>
</dbReference>
<dbReference type="EMBL" id="CP059735">
    <property type="protein sequence ID" value="WDE01664.1"/>
    <property type="molecule type" value="Genomic_DNA"/>
</dbReference>
<protein>
    <recommendedName>
        <fullName evidence="3">Carboxymuconolactone decarboxylase-like domain-containing protein</fullName>
    </recommendedName>
</protein>
<dbReference type="Gene3D" id="1.20.1290.10">
    <property type="entry name" value="AhpD-like"/>
    <property type="match status" value="1"/>
</dbReference>